<dbReference type="PANTHER" id="PTHR46560:SF12">
    <property type="entry name" value="ZP DOMAIN-CONTAINING PROTEIN"/>
    <property type="match status" value="1"/>
</dbReference>
<gene>
    <name evidence="3" type="ORF">SBAD_LOCUS4152</name>
</gene>
<organism evidence="5">
    <name type="scientific">Soboliphyme baturini</name>
    <dbReference type="NCBI Taxonomy" id="241478"/>
    <lineage>
        <taxon>Eukaryota</taxon>
        <taxon>Metazoa</taxon>
        <taxon>Ecdysozoa</taxon>
        <taxon>Nematoda</taxon>
        <taxon>Enoplea</taxon>
        <taxon>Dorylaimia</taxon>
        <taxon>Dioctophymatida</taxon>
        <taxon>Dioctophymatoidea</taxon>
        <taxon>Soboliphymatidae</taxon>
        <taxon>Soboliphyme</taxon>
    </lineage>
</organism>
<keyword evidence="4" id="KW-1185">Reference proteome</keyword>
<name>A0A183IKK6_9BILA</name>
<feature type="domain" description="ZP" evidence="2">
    <location>
        <begin position="40"/>
        <end position="248"/>
    </location>
</feature>
<sequence>MMTMDCMATVTSCLVFFGVFASVQSQGFYQGRQVDDAGIICSEDGITGRLSFDRPFSGKIYSRHYAHVKECVFYDSNNQHVILFAMPNYRCGTVVRRNVRNQISHLENEVYVQFDKVTQTAIDRRYLFVCDESPLKNVSQRRLSYTGPEQTVIIQTMQATNFPVNAGDSRELRSDVQMEILEGRGTSKPKVNRSLKIGDPITLVVRGPKSKSGASSTDYDMTVHSCYAHDGSGANRVELTDRNGYEKV</sequence>
<accession>A0A183IKK6</accession>
<reference evidence="5" key="1">
    <citation type="submission" date="2016-06" db="UniProtKB">
        <authorList>
            <consortium name="WormBaseParasite"/>
        </authorList>
    </citation>
    <scope>IDENTIFICATION</scope>
</reference>
<evidence type="ECO:0000256" key="1">
    <source>
        <dbReference type="SAM" id="SignalP"/>
    </source>
</evidence>
<dbReference type="OrthoDB" id="10068552at2759"/>
<dbReference type="InterPro" id="IPR056953">
    <property type="entry name" value="CUT_N"/>
</dbReference>
<evidence type="ECO:0000259" key="2">
    <source>
        <dbReference type="PROSITE" id="PS51034"/>
    </source>
</evidence>
<reference evidence="3 4" key="2">
    <citation type="submission" date="2018-11" db="EMBL/GenBank/DDBJ databases">
        <authorList>
            <consortium name="Pathogen Informatics"/>
        </authorList>
    </citation>
    <scope>NUCLEOTIDE SEQUENCE [LARGE SCALE GENOMIC DNA]</scope>
</reference>
<dbReference type="Proteomes" id="UP000270296">
    <property type="component" value="Unassembled WGS sequence"/>
</dbReference>
<dbReference type="WBParaSite" id="SBAD_0000433301-mRNA-1">
    <property type="protein sequence ID" value="SBAD_0000433301-mRNA-1"/>
    <property type="gene ID" value="SBAD_0000433301"/>
</dbReference>
<dbReference type="EMBL" id="UZAM01008153">
    <property type="protein sequence ID" value="VDP03517.1"/>
    <property type="molecule type" value="Genomic_DNA"/>
</dbReference>
<evidence type="ECO:0000313" key="5">
    <source>
        <dbReference type="WBParaSite" id="SBAD_0000433301-mRNA-1"/>
    </source>
</evidence>
<feature type="chain" id="PRO_5043140088" evidence="1">
    <location>
        <begin position="26"/>
        <end position="248"/>
    </location>
</feature>
<dbReference type="InterPro" id="IPR001507">
    <property type="entry name" value="ZP_dom"/>
</dbReference>
<dbReference type="PROSITE" id="PS51034">
    <property type="entry name" value="ZP_2"/>
    <property type="match status" value="1"/>
</dbReference>
<feature type="signal peptide" evidence="1">
    <location>
        <begin position="1"/>
        <end position="25"/>
    </location>
</feature>
<dbReference type="PANTHER" id="PTHR46560">
    <property type="entry name" value="CYPHER, ISOFORM B"/>
    <property type="match status" value="1"/>
</dbReference>
<dbReference type="AlphaFoldDB" id="A0A183IKK6"/>
<protein>
    <submittedName>
        <fullName evidence="5">ZP domain-containing protein</fullName>
    </submittedName>
</protein>
<proteinExistence type="predicted"/>
<keyword evidence="1" id="KW-0732">Signal</keyword>
<evidence type="ECO:0000313" key="3">
    <source>
        <dbReference type="EMBL" id="VDP03517.1"/>
    </source>
</evidence>
<evidence type="ECO:0000313" key="4">
    <source>
        <dbReference type="Proteomes" id="UP000270296"/>
    </source>
</evidence>
<dbReference type="Pfam" id="PF25057">
    <property type="entry name" value="CUT_N"/>
    <property type="match status" value="1"/>
</dbReference>